<feature type="transmembrane region" description="Helical" evidence="12">
    <location>
        <begin position="43"/>
        <end position="64"/>
    </location>
</feature>
<feature type="transmembrane region" description="Helical" evidence="12">
    <location>
        <begin position="245"/>
        <end position="265"/>
    </location>
</feature>
<dbReference type="GO" id="GO:0005886">
    <property type="term" value="C:plasma membrane"/>
    <property type="evidence" value="ECO:0007669"/>
    <property type="project" value="UniProtKB-SubCell"/>
</dbReference>
<organism evidence="13 14">
    <name type="scientific">Trichomonas vaginalis (strain ATCC PRA-98 / G3)</name>
    <dbReference type="NCBI Taxonomy" id="412133"/>
    <lineage>
        <taxon>Eukaryota</taxon>
        <taxon>Metamonada</taxon>
        <taxon>Parabasalia</taxon>
        <taxon>Trichomonadida</taxon>
        <taxon>Trichomonadidae</taxon>
        <taxon>Trichomonas</taxon>
    </lineage>
</organism>
<feature type="transmembrane region" description="Helical" evidence="12">
    <location>
        <begin position="12"/>
        <end position="31"/>
    </location>
</feature>
<reference evidence="13" key="2">
    <citation type="journal article" date="2007" name="Science">
        <title>Draft genome sequence of the sexually transmitted pathogen Trichomonas vaginalis.</title>
        <authorList>
            <person name="Carlton J.M."/>
            <person name="Hirt R.P."/>
            <person name="Silva J.C."/>
            <person name="Delcher A.L."/>
            <person name="Schatz M."/>
            <person name="Zhao Q."/>
            <person name="Wortman J.R."/>
            <person name="Bidwell S.L."/>
            <person name="Alsmark U.C.M."/>
            <person name="Besteiro S."/>
            <person name="Sicheritz-Ponten T."/>
            <person name="Noel C.J."/>
            <person name="Dacks J.B."/>
            <person name="Foster P.G."/>
            <person name="Simillion C."/>
            <person name="Van de Peer Y."/>
            <person name="Miranda-Saavedra D."/>
            <person name="Barton G.J."/>
            <person name="Westrop G.D."/>
            <person name="Mueller S."/>
            <person name="Dessi D."/>
            <person name="Fiori P.L."/>
            <person name="Ren Q."/>
            <person name="Paulsen I."/>
            <person name="Zhang H."/>
            <person name="Bastida-Corcuera F.D."/>
            <person name="Simoes-Barbosa A."/>
            <person name="Brown M.T."/>
            <person name="Hayes R.D."/>
            <person name="Mukherjee M."/>
            <person name="Okumura C.Y."/>
            <person name="Schneider R."/>
            <person name="Smith A.J."/>
            <person name="Vanacova S."/>
            <person name="Villalvazo M."/>
            <person name="Haas B.J."/>
            <person name="Pertea M."/>
            <person name="Feldblyum T.V."/>
            <person name="Utterback T.R."/>
            <person name="Shu C.L."/>
            <person name="Osoegawa K."/>
            <person name="de Jong P.J."/>
            <person name="Hrdy I."/>
            <person name="Horvathova L."/>
            <person name="Zubacova Z."/>
            <person name="Dolezal P."/>
            <person name="Malik S.B."/>
            <person name="Logsdon J.M. Jr."/>
            <person name="Henze K."/>
            <person name="Gupta A."/>
            <person name="Wang C.C."/>
            <person name="Dunne R.L."/>
            <person name="Upcroft J.A."/>
            <person name="Upcroft P."/>
            <person name="White O."/>
            <person name="Salzberg S.L."/>
            <person name="Tang P."/>
            <person name="Chiu C.-H."/>
            <person name="Lee Y.-S."/>
            <person name="Embley T.M."/>
            <person name="Coombs G.H."/>
            <person name="Mottram J.C."/>
            <person name="Tachezy J."/>
            <person name="Fraser-Liggett C.M."/>
            <person name="Johnson P.J."/>
        </authorList>
    </citation>
    <scope>NUCLEOTIDE SEQUENCE [LARGE SCALE GENOMIC DNA]</scope>
    <source>
        <strain evidence="13">G3</strain>
    </source>
</reference>
<dbReference type="GO" id="GO:0006811">
    <property type="term" value="P:monoatomic ion transport"/>
    <property type="evidence" value="ECO:0007669"/>
    <property type="project" value="UniProtKB-KW"/>
</dbReference>
<dbReference type="AlphaFoldDB" id="A2EC88"/>
<comment type="subcellular location">
    <subcellularLocation>
        <location evidence="2">Cell membrane</location>
        <topology evidence="2">Multi-pass membrane protein</topology>
    </subcellularLocation>
</comment>
<keyword evidence="14" id="KW-1185">Reference proteome</keyword>
<keyword evidence="4" id="KW-0813">Transport</keyword>
<dbReference type="EMBL" id="DS113351">
    <property type="protein sequence ID" value="EAY09765.1"/>
    <property type="molecule type" value="Genomic_DNA"/>
</dbReference>
<evidence type="ECO:0000256" key="1">
    <source>
        <dbReference type="ARBA" id="ARBA00003019"/>
    </source>
</evidence>
<proteinExistence type="predicted"/>
<evidence type="ECO:0000256" key="6">
    <source>
        <dbReference type="ARBA" id="ARBA00022692"/>
    </source>
</evidence>
<evidence type="ECO:0000313" key="14">
    <source>
        <dbReference type="Proteomes" id="UP000001542"/>
    </source>
</evidence>
<feature type="transmembrane region" description="Helical" evidence="12">
    <location>
        <begin position="76"/>
        <end position="94"/>
    </location>
</feature>
<keyword evidence="6 12" id="KW-0812">Transmembrane</keyword>
<evidence type="ECO:0000256" key="11">
    <source>
        <dbReference type="ARBA" id="ARBA00032555"/>
    </source>
</evidence>
<evidence type="ECO:0000256" key="7">
    <source>
        <dbReference type="ARBA" id="ARBA00022989"/>
    </source>
</evidence>
<dbReference type="PANTHER" id="PTHR23516:SF1">
    <property type="entry name" value="MOLYBDATE-ANION TRANSPORTER"/>
    <property type="match status" value="1"/>
</dbReference>
<evidence type="ECO:0000313" key="13">
    <source>
        <dbReference type="EMBL" id="EAY09765.1"/>
    </source>
</evidence>
<keyword evidence="8" id="KW-0406">Ion transport</keyword>
<dbReference type="Gene3D" id="1.20.1250.20">
    <property type="entry name" value="MFS general substrate transporter like domains"/>
    <property type="match status" value="1"/>
</dbReference>
<dbReference type="Proteomes" id="UP000001542">
    <property type="component" value="Unassembled WGS sequence"/>
</dbReference>
<evidence type="ECO:0000256" key="12">
    <source>
        <dbReference type="SAM" id="Phobius"/>
    </source>
</evidence>
<feature type="transmembrane region" description="Helical" evidence="12">
    <location>
        <begin position="367"/>
        <end position="387"/>
    </location>
</feature>
<evidence type="ECO:0000256" key="2">
    <source>
        <dbReference type="ARBA" id="ARBA00004651"/>
    </source>
</evidence>
<dbReference type="CDD" id="cd06174">
    <property type="entry name" value="MFS"/>
    <property type="match status" value="1"/>
</dbReference>
<accession>A2EC88</accession>
<feature type="transmembrane region" description="Helical" evidence="12">
    <location>
        <begin position="393"/>
        <end position="412"/>
    </location>
</feature>
<dbReference type="GO" id="GO:0015098">
    <property type="term" value="F:molybdate ion transmembrane transporter activity"/>
    <property type="evidence" value="ECO:0007669"/>
    <property type="project" value="InterPro"/>
</dbReference>
<dbReference type="SUPFAM" id="SSF103473">
    <property type="entry name" value="MFS general substrate transporter"/>
    <property type="match status" value="1"/>
</dbReference>
<evidence type="ECO:0000256" key="3">
    <source>
        <dbReference type="ARBA" id="ARBA00021242"/>
    </source>
</evidence>
<feature type="transmembrane region" description="Helical" evidence="12">
    <location>
        <begin position="334"/>
        <end position="355"/>
    </location>
</feature>
<comment type="function">
    <text evidence="1">Mediates high-affinity intracellular uptake of the rare oligo-element molybdenum.</text>
</comment>
<name>A2EC88_TRIV3</name>
<dbReference type="KEGG" id="tva:4767688"/>
<keyword evidence="5" id="KW-1003">Cell membrane</keyword>
<feature type="transmembrane region" description="Helical" evidence="12">
    <location>
        <begin position="277"/>
        <end position="300"/>
    </location>
</feature>
<dbReference type="VEuPathDB" id="TrichDB:TVAG_414160"/>
<sequence length="448" mass="51702">MEISPGVIKGVFYASAIFIAASMITKTWGSAPAQCKNMRRIQIVYYTVYFALIFPDLTFSVYLTPFVKLKGYGQKTISTIYICYQVSSIVGSLLCTSTLRMLGTRFTFAFCCVCKFISAILLVAFADPIHAYISRLVWGFSYMLTKITLDNWLVDLAQTYEISQADRGILLNYRMTFQFTIDIITTSYISKFVIAHGIYLTYTILNVYYAAIIVPLLFIMSFLTSPKKEEKKEEKVKEEKLEVPIEAMTTVLYDTVYVFSMGFFKSMLATNYIRQDLPFSVIMSTFNAMGTLGTILSTFLEMWFSDYTLHKVFIASYAIVFFFGWVFYDNDALQFLTTVLLGLLDGLITPVMVTLRKENIPVNIRVRALSSVRTFTSLTGFFVTFVMRYTNRQIYFLLITLLYIVCVTLPYYQRFVYRRFLNIVHIIQKIMSLQFLGLNKSQIKEKEE</sequence>
<feature type="transmembrane region" description="Helical" evidence="12">
    <location>
        <begin position="205"/>
        <end position="224"/>
    </location>
</feature>
<dbReference type="InterPro" id="IPR008509">
    <property type="entry name" value="MOT2/MFSD5"/>
</dbReference>
<evidence type="ECO:0000256" key="5">
    <source>
        <dbReference type="ARBA" id="ARBA00022475"/>
    </source>
</evidence>
<feature type="transmembrane region" description="Helical" evidence="12">
    <location>
        <begin position="106"/>
        <end position="126"/>
    </location>
</feature>
<evidence type="ECO:0000256" key="10">
    <source>
        <dbReference type="ARBA" id="ARBA00030646"/>
    </source>
</evidence>
<reference evidence="13" key="1">
    <citation type="submission" date="2006-10" db="EMBL/GenBank/DDBJ databases">
        <authorList>
            <person name="Amadeo P."/>
            <person name="Zhao Q."/>
            <person name="Wortman J."/>
            <person name="Fraser-Liggett C."/>
            <person name="Carlton J."/>
        </authorList>
    </citation>
    <scope>NUCLEOTIDE SEQUENCE</scope>
    <source>
        <strain evidence="13">G3</strain>
    </source>
</reference>
<feature type="transmembrane region" description="Helical" evidence="12">
    <location>
        <begin position="312"/>
        <end position="328"/>
    </location>
</feature>
<dbReference type="InterPro" id="IPR036259">
    <property type="entry name" value="MFS_trans_sf"/>
</dbReference>
<dbReference type="VEuPathDB" id="TrichDB:TVAGG3_0205680"/>
<protein>
    <recommendedName>
        <fullName evidence="3">Molybdate-anion transporter</fullName>
    </recommendedName>
    <alternativeName>
        <fullName evidence="10">Major facilitator superfamily domain-containing protein 5</fullName>
    </alternativeName>
    <alternativeName>
        <fullName evidence="11">Molybdate transporter 2 homolog</fullName>
    </alternativeName>
</protein>
<evidence type="ECO:0000256" key="9">
    <source>
        <dbReference type="ARBA" id="ARBA00023136"/>
    </source>
</evidence>
<dbReference type="PANTHER" id="PTHR23516">
    <property type="entry name" value="SAM (S-ADENOSYL METHIONINE) TRANSPORTER"/>
    <property type="match status" value="1"/>
</dbReference>
<keyword evidence="7 12" id="KW-1133">Transmembrane helix</keyword>
<evidence type="ECO:0000256" key="8">
    <source>
        <dbReference type="ARBA" id="ARBA00023065"/>
    </source>
</evidence>
<dbReference type="InParanoid" id="A2EC88"/>
<gene>
    <name evidence="13" type="ORF">TVAG_414160</name>
</gene>
<dbReference type="RefSeq" id="XP_001321988.1">
    <property type="nucleotide sequence ID" value="XM_001321953.1"/>
</dbReference>
<evidence type="ECO:0000256" key="4">
    <source>
        <dbReference type="ARBA" id="ARBA00022448"/>
    </source>
</evidence>
<keyword evidence="9 12" id="KW-0472">Membrane</keyword>